<evidence type="ECO:0000313" key="11">
    <source>
        <dbReference type="EMBL" id="TIC87072.1"/>
    </source>
</evidence>
<accession>A0A4T0V5W7</accession>
<reference evidence="11 12" key="1">
    <citation type="submission" date="2019-04" db="EMBL/GenBank/DDBJ databases">
        <title>Crenobacter sp. nov.</title>
        <authorList>
            <person name="Shi S."/>
        </authorList>
    </citation>
    <scope>NUCLEOTIDE SEQUENCE [LARGE SCALE GENOMIC DNA]</scope>
    <source>
        <strain evidence="11 12">GY 70310</strain>
    </source>
</reference>
<evidence type="ECO:0000256" key="2">
    <source>
        <dbReference type="ARBA" id="ARBA00005061"/>
    </source>
</evidence>
<evidence type="ECO:0000256" key="1">
    <source>
        <dbReference type="ARBA" id="ARBA00001947"/>
    </source>
</evidence>
<dbReference type="OrthoDB" id="9804698at2"/>
<dbReference type="InterPro" id="IPR038418">
    <property type="entry name" value="6-PTP_synth/QueD_sf"/>
</dbReference>
<protein>
    <recommendedName>
        <fullName evidence="5">6-carboxy-5,6,7,8-tetrahydropterin synthase</fullName>
        <ecNumber evidence="4">4.1.2.50</ecNumber>
    </recommendedName>
    <alternativeName>
        <fullName evidence="9">Queuosine biosynthesis protein QueD</fullName>
    </alternativeName>
</protein>
<evidence type="ECO:0000256" key="9">
    <source>
        <dbReference type="ARBA" id="ARBA00031449"/>
    </source>
</evidence>
<comment type="caution">
    <text evidence="11">The sequence shown here is derived from an EMBL/GenBank/DDBJ whole genome shotgun (WGS) entry which is preliminary data.</text>
</comment>
<name>A0A4T0V5W7_9NEIS</name>
<comment type="cofactor">
    <cofactor evidence="1">
        <name>Zn(2+)</name>
        <dbReference type="ChEBI" id="CHEBI:29105"/>
    </cofactor>
</comment>
<dbReference type="EMBL" id="STGJ01000001">
    <property type="protein sequence ID" value="TIC87072.1"/>
    <property type="molecule type" value="Genomic_DNA"/>
</dbReference>
<keyword evidence="6" id="KW-0479">Metal-binding</keyword>
<comment type="similarity">
    <text evidence="3">Belongs to the PTPS family. QueD subfamily.</text>
</comment>
<evidence type="ECO:0000256" key="4">
    <source>
        <dbReference type="ARBA" id="ARBA00012982"/>
    </source>
</evidence>
<evidence type="ECO:0000313" key="12">
    <source>
        <dbReference type="Proteomes" id="UP000308891"/>
    </source>
</evidence>
<dbReference type="RefSeq" id="WP_136551083.1">
    <property type="nucleotide sequence ID" value="NZ_STGJ01000001.1"/>
</dbReference>
<proteinExistence type="inferred from homology"/>
<evidence type="ECO:0000256" key="5">
    <source>
        <dbReference type="ARBA" id="ARBA00018141"/>
    </source>
</evidence>
<dbReference type="EC" id="4.1.2.50" evidence="4"/>
<evidence type="ECO:0000256" key="6">
    <source>
        <dbReference type="ARBA" id="ARBA00022723"/>
    </source>
</evidence>
<comment type="pathway">
    <text evidence="2">Purine metabolism; 7-cyano-7-deazaguanine biosynthesis.</text>
</comment>
<evidence type="ECO:0000256" key="7">
    <source>
        <dbReference type="ARBA" id="ARBA00022833"/>
    </source>
</evidence>
<dbReference type="Proteomes" id="UP000308891">
    <property type="component" value="Unassembled WGS sequence"/>
</dbReference>
<dbReference type="UniPathway" id="UPA00391"/>
<organism evidence="11 12">
    <name type="scientific">Crenobacter intestini</name>
    <dbReference type="NCBI Taxonomy" id="2563443"/>
    <lineage>
        <taxon>Bacteria</taxon>
        <taxon>Pseudomonadati</taxon>
        <taxon>Pseudomonadota</taxon>
        <taxon>Betaproteobacteria</taxon>
        <taxon>Neisseriales</taxon>
        <taxon>Neisseriaceae</taxon>
        <taxon>Crenobacter</taxon>
    </lineage>
</organism>
<comment type="catalytic activity">
    <reaction evidence="10">
        <text>7,8-dihydroneopterin 3'-triphosphate + H2O = 6-carboxy-5,6,7,8-tetrahydropterin + triphosphate + acetaldehyde + 2 H(+)</text>
        <dbReference type="Rhea" id="RHEA:27966"/>
        <dbReference type="ChEBI" id="CHEBI:15343"/>
        <dbReference type="ChEBI" id="CHEBI:15377"/>
        <dbReference type="ChEBI" id="CHEBI:15378"/>
        <dbReference type="ChEBI" id="CHEBI:18036"/>
        <dbReference type="ChEBI" id="CHEBI:58462"/>
        <dbReference type="ChEBI" id="CHEBI:61032"/>
        <dbReference type="EC" id="4.1.2.50"/>
    </reaction>
</comment>
<dbReference type="PANTHER" id="PTHR12589:SF7">
    <property type="entry name" value="6-PYRUVOYL TETRAHYDROBIOPTERIN SYNTHASE"/>
    <property type="match status" value="1"/>
</dbReference>
<keyword evidence="12" id="KW-1185">Reference proteome</keyword>
<dbReference type="Pfam" id="PF01242">
    <property type="entry name" value="PTPS"/>
    <property type="match status" value="2"/>
</dbReference>
<dbReference type="InterPro" id="IPR007115">
    <property type="entry name" value="6-PTP_synth/QueD"/>
</dbReference>
<keyword evidence="8" id="KW-0456">Lyase</keyword>
<keyword evidence="7" id="KW-0862">Zinc</keyword>
<gene>
    <name evidence="11" type="ORF">E5K04_01245</name>
</gene>
<sequence length="324" mass="34676">MTVLSCSGAGFDAARTLARVRHGHGFFAQAISPQPLEMLAGELAAACASLTLCDLDPLFASPDDLTLARHLASCLSAPAELALRSAPELGVRRLAGGDEHVWFDTRFEAAHQLPNVPAGHPCGRLHGHGFGVRIEADAARATHASLAAAWQPLAARLEHRLLNEIAGLANPTSEVLAAWLFAELDVDGLVAVEVYETASAGSRFDGGRWTIWKTLRFEAARAFDAAGRYTGHSYRLRLRLAGDALDAELGWLRDFGDVKRAFAPLYDALDHHLLDTLPGLAATDCASLASYIGERFAMPALAGVDVLQNGHDGALWRKEAACTR</sequence>
<evidence type="ECO:0000256" key="8">
    <source>
        <dbReference type="ARBA" id="ARBA00023239"/>
    </source>
</evidence>
<dbReference type="GO" id="GO:0070497">
    <property type="term" value="F:6-carboxytetrahydropterin synthase activity"/>
    <property type="evidence" value="ECO:0007669"/>
    <property type="project" value="UniProtKB-EC"/>
</dbReference>
<dbReference type="Gene3D" id="3.30.479.10">
    <property type="entry name" value="6-pyruvoyl tetrahydropterin synthase/QueD"/>
    <property type="match status" value="2"/>
</dbReference>
<dbReference type="GO" id="GO:0046872">
    <property type="term" value="F:metal ion binding"/>
    <property type="evidence" value="ECO:0007669"/>
    <property type="project" value="UniProtKB-KW"/>
</dbReference>
<dbReference type="SUPFAM" id="SSF55620">
    <property type="entry name" value="Tetrahydrobiopterin biosynthesis enzymes-like"/>
    <property type="match status" value="2"/>
</dbReference>
<evidence type="ECO:0000256" key="3">
    <source>
        <dbReference type="ARBA" id="ARBA00008900"/>
    </source>
</evidence>
<evidence type="ECO:0000256" key="10">
    <source>
        <dbReference type="ARBA" id="ARBA00048807"/>
    </source>
</evidence>
<dbReference type="AlphaFoldDB" id="A0A4T0V5W7"/>
<dbReference type="PANTHER" id="PTHR12589">
    <property type="entry name" value="PYRUVOYL TETRAHYDROBIOPTERIN SYNTHASE"/>
    <property type="match status" value="1"/>
</dbReference>